<dbReference type="EMBL" id="UINC01215511">
    <property type="protein sequence ID" value="SVE41224.1"/>
    <property type="molecule type" value="Genomic_DNA"/>
</dbReference>
<protein>
    <submittedName>
        <fullName evidence="1">Uncharacterized protein</fullName>
    </submittedName>
</protein>
<name>A0A383DA53_9ZZZZ</name>
<dbReference type="AlphaFoldDB" id="A0A383DA53"/>
<accession>A0A383DA53</accession>
<proteinExistence type="predicted"/>
<sequence length="24" mass="2775">MLNGCQSMLVRMRQKIQASHEKDA</sequence>
<evidence type="ECO:0000313" key="1">
    <source>
        <dbReference type="EMBL" id="SVE41224.1"/>
    </source>
</evidence>
<reference evidence="1" key="1">
    <citation type="submission" date="2018-05" db="EMBL/GenBank/DDBJ databases">
        <authorList>
            <person name="Lanie J.A."/>
            <person name="Ng W.-L."/>
            <person name="Kazmierczak K.M."/>
            <person name="Andrzejewski T.M."/>
            <person name="Davidsen T.M."/>
            <person name="Wayne K.J."/>
            <person name="Tettelin H."/>
            <person name="Glass J.I."/>
            <person name="Rusch D."/>
            <person name="Podicherti R."/>
            <person name="Tsui H.-C.T."/>
            <person name="Winkler M.E."/>
        </authorList>
    </citation>
    <scope>NUCLEOTIDE SEQUENCE</scope>
</reference>
<gene>
    <name evidence="1" type="ORF">METZ01_LOCUS494078</name>
</gene>
<organism evidence="1">
    <name type="scientific">marine metagenome</name>
    <dbReference type="NCBI Taxonomy" id="408172"/>
    <lineage>
        <taxon>unclassified sequences</taxon>
        <taxon>metagenomes</taxon>
        <taxon>ecological metagenomes</taxon>
    </lineage>
</organism>